<dbReference type="PANTHER" id="PTHR47751">
    <property type="entry name" value="SUPERFAMILY HYDROLASE, PUTATIVE (AFU_ORTHOLOGUE AFUA_2G16580)-RELATED"/>
    <property type="match status" value="1"/>
</dbReference>
<dbReference type="EMBL" id="JAVLAQ010000001">
    <property type="protein sequence ID" value="MDT6990695.1"/>
    <property type="molecule type" value="Genomic_DNA"/>
</dbReference>
<comment type="caution">
    <text evidence="3">The sequence shown here is derived from an EMBL/GenBank/DDBJ whole genome shotgun (WGS) entry which is preliminary data.</text>
</comment>
<dbReference type="SUPFAM" id="SSF53474">
    <property type="entry name" value="alpha/beta-Hydrolases"/>
    <property type="match status" value="1"/>
</dbReference>
<accession>A0AAW8WGP2</accession>
<evidence type="ECO:0000259" key="1">
    <source>
        <dbReference type="Pfam" id="PF02129"/>
    </source>
</evidence>
<dbReference type="GO" id="GO:0016787">
    <property type="term" value="F:hydrolase activity"/>
    <property type="evidence" value="ECO:0007669"/>
    <property type="project" value="UniProtKB-KW"/>
</dbReference>
<dbReference type="Gene3D" id="1.10.10.800">
    <property type="match status" value="1"/>
</dbReference>
<dbReference type="InterPro" id="IPR000383">
    <property type="entry name" value="Xaa-Pro-like_dom"/>
</dbReference>
<keyword evidence="3" id="KW-0378">Hydrolase</keyword>
<dbReference type="AlphaFoldDB" id="A0AAW8WGP2"/>
<sequence length="326" mass="36147">MKLANHYNVQLTQKLNLTQEWDKTFPKSDAVDNTKVELVNRYGITLAADLYMPKNATENMPAIAVASPYGAVKEQAGGLYAQTLAERGFVTIVFDPSFTGESGGNVRNVSSPDINIDDFSSAVDYLDALEVVDSNRIGVLGVCGWGCYTFPLAAMDTRVKAVVSSTMGVFDQFENSADRIEARRGLNALRSEIVSGKKVDPMITVPDIDADSPEMLKDYYAYYRTQRGYHKRSVNSGLGWTPTTMLSHFIDDIYARADEVTQPVLLVHGDKAWSYQQSVDMLARLTNAQSKELITITGATHCDLYDGGDHDYIPFDKIEAFFKQNL</sequence>
<feature type="domain" description="Xaa-Pro dipeptidyl-peptidase-like" evidence="1">
    <location>
        <begin position="43"/>
        <end position="301"/>
    </location>
</feature>
<dbReference type="RefSeq" id="WP_101873948.1">
    <property type="nucleotide sequence ID" value="NZ_BOUG01000001.1"/>
</dbReference>
<name>A0AAW8WGP2_LACPE</name>
<dbReference type="InterPro" id="IPR051411">
    <property type="entry name" value="Polyketide_trans_af380"/>
</dbReference>
<dbReference type="Gene3D" id="3.40.50.1820">
    <property type="entry name" value="alpha/beta hydrolase"/>
    <property type="match status" value="1"/>
</dbReference>
<dbReference type="Pfam" id="PF02129">
    <property type="entry name" value="Peptidase_S15"/>
    <property type="match status" value="1"/>
</dbReference>
<evidence type="ECO:0000313" key="2">
    <source>
        <dbReference type="EMBL" id="MDT6990695.1"/>
    </source>
</evidence>
<dbReference type="EMBL" id="JAVLAO010000001">
    <property type="protein sequence ID" value="MDT7039801.1"/>
    <property type="molecule type" value="Genomic_DNA"/>
</dbReference>
<dbReference type="Proteomes" id="UP001267003">
    <property type="component" value="Unassembled WGS sequence"/>
</dbReference>
<dbReference type="InterPro" id="IPR029058">
    <property type="entry name" value="AB_hydrolase_fold"/>
</dbReference>
<organism evidence="3 4">
    <name type="scientific">Lactiplantibacillus pentosus</name>
    <name type="common">Lactobacillus pentosus</name>
    <dbReference type="NCBI Taxonomy" id="1589"/>
    <lineage>
        <taxon>Bacteria</taxon>
        <taxon>Bacillati</taxon>
        <taxon>Bacillota</taxon>
        <taxon>Bacilli</taxon>
        <taxon>Lactobacillales</taxon>
        <taxon>Lactobacillaceae</taxon>
        <taxon>Lactiplantibacillus</taxon>
    </lineage>
</organism>
<gene>
    <name evidence="2" type="ORF">RI536_11430</name>
    <name evidence="3" type="ORF">RI555_12605</name>
</gene>
<dbReference type="KEGG" id="lpg:BB562_12745"/>
<evidence type="ECO:0000313" key="4">
    <source>
        <dbReference type="Proteomes" id="UP001263852"/>
    </source>
</evidence>
<reference evidence="3" key="1">
    <citation type="submission" date="2023-08" db="EMBL/GenBank/DDBJ databases">
        <authorList>
            <person name="Page C.A."/>
            <person name="Perez-Diaz I.M."/>
        </authorList>
    </citation>
    <scope>NUCLEOTIDE SEQUENCE</scope>
    <source>
        <strain evidence="3">1.8.9</strain>
        <strain evidence="2">7.8.46</strain>
    </source>
</reference>
<proteinExistence type="predicted"/>
<dbReference type="Proteomes" id="UP001263852">
    <property type="component" value="Unassembled WGS sequence"/>
</dbReference>
<dbReference type="PANTHER" id="PTHR47751:SF1">
    <property type="entry name" value="SUPERFAMILY HYDROLASE, PUTATIVE (AFU_ORTHOLOGUE AFUA_2G16580)-RELATED"/>
    <property type="match status" value="1"/>
</dbReference>
<protein>
    <submittedName>
        <fullName evidence="3">Alpha/beta hydrolase</fullName>
    </submittedName>
</protein>
<evidence type="ECO:0000313" key="3">
    <source>
        <dbReference type="EMBL" id="MDT7039801.1"/>
    </source>
</evidence>